<gene>
    <name evidence="2" type="ORF">C7452_0880</name>
</gene>
<dbReference type="PANTHER" id="PTHR37945:SF1">
    <property type="entry name" value="EXTRACELLULAR TUNGSTATE BINDING PROTEIN"/>
    <property type="match status" value="1"/>
</dbReference>
<dbReference type="AlphaFoldDB" id="A0A371NEC9"/>
<name>A0A371NEC9_9EURY</name>
<protein>
    <submittedName>
        <fullName evidence="2">Tungstate transport system substrate-binding protein</fullName>
    </submittedName>
</protein>
<dbReference type="Proteomes" id="UP000256864">
    <property type="component" value="Unassembled WGS sequence"/>
</dbReference>
<evidence type="ECO:0000259" key="1">
    <source>
        <dbReference type="Pfam" id="PF12849"/>
    </source>
</evidence>
<sequence>MDRKYVALAAIAAVILLGIGFYAISGNGDREILRISTTTSLEDTGLLEDVEAAFERKYPNIDVQIVSGGTGIALERGKRGDADLLIVHDKKREEEFIKDGYGVKRYPFAYNYFYIVGPADDPAGIKDAKTGEDAFRKILEGAEKNPEKVRFVSRGDNSGTNSREIKIWKNVTDYNSTVNGSAWYIETGSGMGDTLRVANEKKAYTLTDSGTYLAYRNRTTLVAYLTEDKSLLNVYSAVTINPARVKGVNSDAAEKFVEFLMSEECQNIIAGYGKAEYGQPLFTALFGGEEPKS</sequence>
<evidence type="ECO:0000313" key="3">
    <source>
        <dbReference type="Proteomes" id="UP000256864"/>
    </source>
</evidence>
<dbReference type="EMBL" id="QREL01000001">
    <property type="protein sequence ID" value="REE28855.1"/>
    <property type="molecule type" value="Genomic_DNA"/>
</dbReference>
<dbReference type="RefSeq" id="WP_115892340.1">
    <property type="nucleotide sequence ID" value="NZ_QREL01000001.1"/>
</dbReference>
<keyword evidence="3" id="KW-1185">Reference proteome</keyword>
<dbReference type="PANTHER" id="PTHR37945">
    <property type="entry name" value="EXTRACELLULAR TUNGSTATE BINDING PROTEIN"/>
    <property type="match status" value="1"/>
</dbReference>
<dbReference type="InterPro" id="IPR024370">
    <property type="entry name" value="PBP_domain"/>
</dbReference>
<reference evidence="2 3" key="1">
    <citation type="submission" date="2018-07" db="EMBL/GenBank/DDBJ databases">
        <title>Genomic Encyclopedia of Type Strains, Phase IV (KMG-IV): sequencing the most valuable type-strain genomes for metagenomic binning, comparative biology and taxonomic classification.</title>
        <authorList>
            <person name="Goeker M."/>
        </authorList>
    </citation>
    <scope>NUCLEOTIDE SEQUENCE [LARGE SCALE GENOMIC DNA]</scope>
    <source>
        <strain evidence="2 3">DSM 7466</strain>
    </source>
</reference>
<accession>A0A371NEC9</accession>
<dbReference type="InterPro" id="IPR052738">
    <property type="entry name" value="ABC-Tungstate_binding"/>
</dbReference>
<evidence type="ECO:0000313" key="2">
    <source>
        <dbReference type="EMBL" id="REE28855.1"/>
    </source>
</evidence>
<proteinExistence type="predicted"/>
<dbReference type="Gene3D" id="3.40.190.10">
    <property type="entry name" value="Periplasmic binding protein-like II"/>
    <property type="match status" value="2"/>
</dbReference>
<dbReference type="GeneID" id="77402901"/>
<feature type="domain" description="PBP" evidence="1">
    <location>
        <begin position="31"/>
        <end position="264"/>
    </location>
</feature>
<dbReference type="Pfam" id="PF12849">
    <property type="entry name" value="PBP_like_2"/>
    <property type="match status" value="1"/>
</dbReference>
<comment type="caution">
    <text evidence="2">The sequence shown here is derived from an EMBL/GenBank/DDBJ whole genome shotgun (WGS) entry which is preliminary data.</text>
</comment>
<dbReference type="SUPFAM" id="SSF53850">
    <property type="entry name" value="Periplasmic binding protein-like II"/>
    <property type="match status" value="1"/>
</dbReference>
<organism evidence="2 3">
    <name type="scientific">Methanothermobacter defluvii</name>
    <dbReference type="NCBI Taxonomy" id="49339"/>
    <lineage>
        <taxon>Archaea</taxon>
        <taxon>Methanobacteriati</taxon>
        <taxon>Methanobacteriota</taxon>
        <taxon>Methanomada group</taxon>
        <taxon>Methanobacteria</taxon>
        <taxon>Methanobacteriales</taxon>
        <taxon>Methanobacteriaceae</taxon>
        <taxon>Methanothermobacter</taxon>
    </lineage>
</organism>